<dbReference type="Proteomes" id="UP000030649">
    <property type="component" value="Unassembled WGS sequence"/>
</dbReference>
<reference evidence="1 2" key="1">
    <citation type="journal article" date="2013" name="PLoS ONE">
        <title>Assembly-driven community genomics of a hypersaline microbial ecosystem.</title>
        <authorList>
            <person name="Podell S."/>
            <person name="Ugalde J.A."/>
            <person name="Narasingarao P."/>
            <person name="Banfield J.F."/>
            <person name="Heidelberg K.B."/>
            <person name="Allen E.E."/>
        </authorList>
    </citation>
    <scope>NUCLEOTIDE SEQUENCE [LARGE SCALE GENOMIC DNA]</scope>
    <source>
        <strain evidence="2">J07HQW1</strain>
    </source>
</reference>
<dbReference type="STRING" id="1238424.J07HQW1_01910"/>
<name>U1PIA4_9EURY</name>
<protein>
    <submittedName>
        <fullName evidence="1">Uncharacterized protein</fullName>
    </submittedName>
</protein>
<dbReference type="AlphaFoldDB" id="U1PIA4"/>
<sequence length="34" mass="3536">MAIQVASEEATVIMAATATATATPDISNERRIDS</sequence>
<evidence type="ECO:0000313" key="2">
    <source>
        <dbReference type="Proteomes" id="UP000030649"/>
    </source>
</evidence>
<gene>
    <name evidence="1" type="ORF">J07HQW1_01910</name>
</gene>
<organism evidence="1 2">
    <name type="scientific">Haloquadratum walsbyi J07HQW1</name>
    <dbReference type="NCBI Taxonomy" id="1238424"/>
    <lineage>
        <taxon>Archaea</taxon>
        <taxon>Methanobacteriati</taxon>
        <taxon>Methanobacteriota</taxon>
        <taxon>Stenosarchaea group</taxon>
        <taxon>Halobacteria</taxon>
        <taxon>Halobacteriales</taxon>
        <taxon>Haloferacaceae</taxon>
        <taxon>Haloquadratum</taxon>
    </lineage>
</organism>
<proteinExistence type="predicted"/>
<dbReference type="EMBL" id="KE356560">
    <property type="protein sequence ID" value="ERG91876.1"/>
    <property type="molecule type" value="Genomic_DNA"/>
</dbReference>
<dbReference type="HOGENOM" id="CLU_3371333_0_0_2"/>
<evidence type="ECO:0000313" key="1">
    <source>
        <dbReference type="EMBL" id="ERG91876.1"/>
    </source>
</evidence>
<accession>U1PIA4</accession>